<feature type="region of interest" description="Disordered" evidence="1">
    <location>
        <begin position="1"/>
        <end position="23"/>
    </location>
</feature>
<dbReference type="KEGG" id="plm:Plim_1097"/>
<evidence type="ECO:0000313" key="2">
    <source>
        <dbReference type="EMBL" id="ADG66934.1"/>
    </source>
</evidence>
<gene>
    <name evidence="2" type="ordered locus">Plim_1097</name>
</gene>
<organism evidence="2 3">
    <name type="scientific">Planctopirus limnophila (strain ATCC 43296 / DSM 3776 / IFAM 1008 / Mu 290)</name>
    <name type="common">Planctomyces limnophilus</name>
    <dbReference type="NCBI Taxonomy" id="521674"/>
    <lineage>
        <taxon>Bacteria</taxon>
        <taxon>Pseudomonadati</taxon>
        <taxon>Planctomycetota</taxon>
        <taxon>Planctomycetia</taxon>
        <taxon>Planctomycetales</taxon>
        <taxon>Planctomycetaceae</taxon>
        <taxon>Planctopirus</taxon>
    </lineage>
</organism>
<reference evidence="2 3" key="1">
    <citation type="journal article" date="2010" name="Stand. Genomic Sci.">
        <title>Complete genome sequence of Planctomyces limnophilus type strain (Mu 290).</title>
        <authorList>
            <person name="Labutti K."/>
            <person name="Sikorski J."/>
            <person name="Schneider S."/>
            <person name="Nolan M."/>
            <person name="Lucas S."/>
            <person name="Glavina Del Rio T."/>
            <person name="Tice H."/>
            <person name="Cheng J.F."/>
            <person name="Goodwin L."/>
            <person name="Pitluck S."/>
            <person name="Liolios K."/>
            <person name="Ivanova N."/>
            <person name="Mavromatis K."/>
            <person name="Mikhailova N."/>
            <person name="Pati A."/>
            <person name="Chen A."/>
            <person name="Palaniappan K."/>
            <person name="Land M."/>
            <person name="Hauser L."/>
            <person name="Chang Y.J."/>
            <person name="Jeffries C.D."/>
            <person name="Tindall B.J."/>
            <person name="Rohde M."/>
            <person name="Goker M."/>
            <person name="Woyke T."/>
            <person name="Bristow J."/>
            <person name="Eisen J.A."/>
            <person name="Markowitz V."/>
            <person name="Hugenholtz P."/>
            <person name="Kyrpides N.C."/>
            <person name="Klenk H.P."/>
            <person name="Lapidus A."/>
        </authorList>
    </citation>
    <scope>NUCLEOTIDE SEQUENCE [LARGE SCALE GENOMIC DNA]</scope>
    <source>
        <strain evidence="3">ATCC 43296 / DSM 3776 / IFAM 1008 / 290</strain>
    </source>
</reference>
<name>D5STU9_PLAL2</name>
<dbReference type="AlphaFoldDB" id="D5STU9"/>
<proteinExistence type="predicted"/>
<evidence type="ECO:0000256" key="1">
    <source>
        <dbReference type="SAM" id="MobiDB-lite"/>
    </source>
</evidence>
<protein>
    <submittedName>
        <fullName evidence="2">Uncharacterized protein</fullName>
    </submittedName>
</protein>
<dbReference type="HOGENOM" id="CLU_2466353_0_0_0"/>
<sequence>MPGCDWDQTGEARKRESDNMFGDGLGCREEITHPESISQTLPVLKIKASKAREVVRQYSQILGKLTPLFQHMIQRTLEAQAPEAGNSQ</sequence>
<keyword evidence="3" id="KW-1185">Reference proteome</keyword>
<dbReference type="EMBL" id="CP001744">
    <property type="protein sequence ID" value="ADG66934.1"/>
    <property type="molecule type" value="Genomic_DNA"/>
</dbReference>
<accession>D5STU9</accession>
<evidence type="ECO:0000313" key="3">
    <source>
        <dbReference type="Proteomes" id="UP000002220"/>
    </source>
</evidence>
<dbReference type="Proteomes" id="UP000002220">
    <property type="component" value="Chromosome"/>
</dbReference>